<feature type="region of interest" description="Disordered" evidence="6">
    <location>
        <begin position="1"/>
        <end position="52"/>
    </location>
</feature>
<evidence type="ECO:0000313" key="10">
    <source>
        <dbReference type="Proteomes" id="UP000197025"/>
    </source>
</evidence>
<feature type="domain" description="RNA polymerase sigma-70" evidence="8">
    <location>
        <begin position="484"/>
        <end position="510"/>
    </location>
</feature>
<evidence type="ECO:0000256" key="5">
    <source>
        <dbReference type="RuleBase" id="RU362124"/>
    </source>
</evidence>
<dbReference type="SUPFAM" id="SSF88946">
    <property type="entry name" value="Sigma2 domain of RNA polymerase sigma factors"/>
    <property type="match status" value="1"/>
</dbReference>
<dbReference type="InParanoid" id="A0A212QR42"/>
<evidence type="ECO:0000313" key="9">
    <source>
        <dbReference type="EMBL" id="SNB61815.1"/>
    </source>
</evidence>
<dbReference type="GO" id="GO:0016987">
    <property type="term" value="F:sigma factor activity"/>
    <property type="evidence" value="ECO:0007669"/>
    <property type="project" value="UniProtKB-KW"/>
</dbReference>
<dbReference type="InterPro" id="IPR014284">
    <property type="entry name" value="RNA_pol_sigma-70_dom"/>
</dbReference>
<dbReference type="InterPro" id="IPR007624">
    <property type="entry name" value="RNA_pol_sigma70_r3"/>
</dbReference>
<dbReference type="InterPro" id="IPR013324">
    <property type="entry name" value="RNA_pol_sigma_r3/r4-like"/>
</dbReference>
<dbReference type="InterPro" id="IPR000943">
    <property type="entry name" value="RNA_pol_sigma70"/>
</dbReference>
<dbReference type="Pfam" id="PF04539">
    <property type="entry name" value="Sigma70_r3"/>
    <property type="match status" value="2"/>
</dbReference>
<dbReference type="GO" id="GO:0003677">
    <property type="term" value="F:DNA binding"/>
    <property type="evidence" value="ECO:0007669"/>
    <property type="project" value="UniProtKB-KW"/>
</dbReference>
<dbReference type="InterPro" id="IPR007627">
    <property type="entry name" value="RNA_pol_sigma70_r2"/>
</dbReference>
<dbReference type="PROSITE" id="PS00715">
    <property type="entry name" value="SIGMA70_1"/>
    <property type="match status" value="1"/>
</dbReference>
<dbReference type="Pfam" id="PF04542">
    <property type="entry name" value="Sigma70_r2"/>
    <property type="match status" value="1"/>
</dbReference>
<dbReference type="InterPro" id="IPR036388">
    <property type="entry name" value="WH-like_DNA-bd_sf"/>
</dbReference>
<proteinExistence type="inferred from homology"/>
<dbReference type="SUPFAM" id="SSF88659">
    <property type="entry name" value="Sigma3 and sigma4 domains of RNA polymerase sigma factors"/>
    <property type="match status" value="2"/>
</dbReference>
<dbReference type="PANTHER" id="PTHR30603">
    <property type="entry name" value="RNA POLYMERASE SIGMA FACTOR RPO"/>
    <property type="match status" value="1"/>
</dbReference>
<keyword evidence="10" id="KW-1185">Reference proteome</keyword>
<dbReference type="FunFam" id="1.10.601.10:FF:000001">
    <property type="entry name" value="RNA polymerase sigma factor SigA"/>
    <property type="match status" value="1"/>
</dbReference>
<evidence type="ECO:0000256" key="4">
    <source>
        <dbReference type="ARBA" id="ARBA00023163"/>
    </source>
</evidence>
<evidence type="ECO:0000256" key="6">
    <source>
        <dbReference type="SAM" id="MobiDB-lite"/>
    </source>
</evidence>
<dbReference type="InterPro" id="IPR050239">
    <property type="entry name" value="Sigma-70_RNA_pol_init_factors"/>
</dbReference>
<protein>
    <recommendedName>
        <fullName evidence="5">RNA polymerase sigma factor</fullName>
    </recommendedName>
</protein>
<name>A0A212QR42_9CHLR</name>
<dbReference type="PANTHER" id="PTHR30603:SF47">
    <property type="entry name" value="RNA POLYMERASE SIGMA FACTOR SIGD, CHLOROPLASTIC"/>
    <property type="match status" value="1"/>
</dbReference>
<reference evidence="10" key="1">
    <citation type="submission" date="2017-06" db="EMBL/GenBank/DDBJ databases">
        <authorList>
            <person name="Varghese N."/>
            <person name="Submissions S."/>
        </authorList>
    </citation>
    <scope>NUCLEOTIDE SEQUENCE [LARGE SCALE GENOMIC DNA]</scope>
    <source>
        <strain evidence="10">JAD2</strain>
    </source>
</reference>
<dbReference type="AlphaFoldDB" id="A0A212QR42"/>
<dbReference type="Gene3D" id="1.10.10.10">
    <property type="entry name" value="Winged helix-like DNA-binding domain superfamily/Winged helix DNA-binding domain"/>
    <property type="match status" value="3"/>
</dbReference>
<feature type="compositionally biased region" description="Acidic residues" evidence="6">
    <location>
        <begin position="16"/>
        <end position="52"/>
    </location>
</feature>
<dbReference type="Pfam" id="PF00140">
    <property type="entry name" value="Sigma70_r1_2"/>
    <property type="match status" value="1"/>
</dbReference>
<evidence type="ECO:0000259" key="7">
    <source>
        <dbReference type="PROSITE" id="PS00715"/>
    </source>
</evidence>
<dbReference type="InterPro" id="IPR009042">
    <property type="entry name" value="RNA_pol_sigma70_r1_2"/>
</dbReference>
<dbReference type="InterPro" id="IPR013325">
    <property type="entry name" value="RNA_pol_sigma_r2"/>
</dbReference>
<evidence type="ECO:0000256" key="1">
    <source>
        <dbReference type="ARBA" id="ARBA00023015"/>
    </source>
</evidence>
<dbReference type="EMBL" id="FYEK01000018">
    <property type="protein sequence ID" value="SNB61815.1"/>
    <property type="molecule type" value="Genomic_DNA"/>
</dbReference>
<evidence type="ECO:0000256" key="2">
    <source>
        <dbReference type="ARBA" id="ARBA00023082"/>
    </source>
</evidence>
<dbReference type="GO" id="GO:0006352">
    <property type="term" value="P:DNA-templated transcription initiation"/>
    <property type="evidence" value="ECO:0007669"/>
    <property type="project" value="InterPro"/>
</dbReference>
<dbReference type="Pfam" id="PF04545">
    <property type="entry name" value="Sigma70_r4"/>
    <property type="match status" value="1"/>
</dbReference>
<dbReference type="NCBIfam" id="TIGR02937">
    <property type="entry name" value="sigma70-ECF"/>
    <property type="match status" value="1"/>
</dbReference>
<dbReference type="InterPro" id="IPR007630">
    <property type="entry name" value="RNA_pol_sigma70_r4"/>
</dbReference>
<keyword evidence="4 5" id="KW-0804">Transcription</keyword>
<evidence type="ECO:0000256" key="3">
    <source>
        <dbReference type="ARBA" id="ARBA00023125"/>
    </source>
</evidence>
<comment type="function">
    <text evidence="5">Sigma factors are initiation factors that promote the attachment of RNA polymerase to specific initiation sites and are then released.</text>
</comment>
<dbReference type="Proteomes" id="UP000197025">
    <property type="component" value="Unassembled WGS sequence"/>
</dbReference>
<keyword evidence="1 5" id="KW-0805">Transcription regulation</keyword>
<accession>A0A212QR42</accession>
<keyword evidence="3 5" id="KW-0238">DNA-binding</keyword>
<comment type="similarity">
    <text evidence="5">Belongs to the sigma-70 factor family.</text>
</comment>
<feature type="domain" description="RNA polymerase sigma-70" evidence="7">
    <location>
        <begin position="286"/>
        <end position="299"/>
    </location>
</feature>
<dbReference type="Gene3D" id="1.10.601.10">
    <property type="entry name" value="RNA Polymerase Primary Sigma Factor"/>
    <property type="match status" value="2"/>
</dbReference>
<evidence type="ECO:0000259" key="8">
    <source>
        <dbReference type="PROSITE" id="PS00716"/>
    </source>
</evidence>
<sequence length="524" mass="60337">MTQPSWENEEPRGLEEEWLEEEEGILEEEEEGIPEEPLPEEPEETELEEIESEPIEEEIEALGEWWGPELAEDPVRMYLREISRVPLLEPTQELDLAIRLQAPRVLDALRSSLRKPSQADLALVVYRDLVATWAQAEATAARLHRPMPRLTDLIADLSRPIPEARATSLEPYLERQRGGRRLAELLRLLVRIYADLLLLPPEVLSYLAAHAASDPARPGSGRPPAVQWPGERALRAHLPSEERLSRWWQHVRDQAAEARSYLIRANLRLVVSVAKKYLGRGVSFLDLIQEGNLGLLRAVEKFDPGRGFKFSTYATWWIRQAITRAIADQARTIRIPVHLAEFLSRVLRAQQKLQQTLGRDPSPEELALELDLLSPQEVLEIQAAWNANQPLPPYLARRLREATRKVEQALRWAAEPMSLETPVGEEEDSELGDFIEDHGTLSPLEEAHLKMLREQLREILDTLPERERQVLEVRFGLKDGQWRTLDEVGQMFGLTRERIRQIESKALRRLRHPQFSRKLKDYLA</sequence>
<dbReference type="PROSITE" id="PS00716">
    <property type="entry name" value="SIGMA70_2"/>
    <property type="match status" value="1"/>
</dbReference>
<dbReference type="PRINTS" id="PR00046">
    <property type="entry name" value="SIGMA70FCT"/>
</dbReference>
<organism evidence="9 10">
    <name type="scientific">Thermoflexus hugenholtzii JAD2</name>
    <dbReference type="NCBI Taxonomy" id="877466"/>
    <lineage>
        <taxon>Bacteria</taxon>
        <taxon>Bacillati</taxon>
        <taxon>Chloroflexota</taxon>
        <taxon>Thermoflexia</taxon>
        <taxon>Thermoflexales</taxon>
        <taxon>Thermoflexaceae</taxon>
        <taxon>Thermoflexus</taxon>
    </lineage>
</organism>
<dbReference type="CDD" id="cd06171">
    <property type="entry name" value="Sigma70_r4"/>
    <property type="match status" value="1"/>
</dbReference>
<keyword evidence="2 5" id="KW-0731">Sigma factor</keyword>
<gene>
    <name evidence="9" type="ORF">SAMN02746019_00004420</name>
</gene>